<dbReference type="Pfam" id="PF08666">
    <property type="entry name" value="SAF"/>
    <property type="match status" value="1"/>
</dbReference>
<dbReference type="InterPro" id="IPR036291">
    <property type="entry name" value="NAD(P)-bd_dom_sf"/>
</dbReference>
<comment type="caution">
    <text evidence="2">The sequence shown here is derived from an EMBL/GenBank/DDBJ whole genome shotgun (WGS) entry which is preliminary data.</text>
</comment>
<evidence type="ECO:0000313" key="2">
    <source>
        <dbReference type="EMBL" id="GEO04025.1"/>
    </source>
</evidence>
<dbReference type="RefSeq" id="WP_146897063.1">
    <property type="nucleotide sequence ID" value="NZ_BJYS01000009.1"/>
</dbReference>
<evidence type="ECO:0000313" key="3">
    <source>
        <dbReference type="Proteomes" id="UP000321532"/>
    </source>
</evidence>
<dbReference type="CDD" id="cd11616">
    <property type="entry name" value="SAF_DH_OX_like"/>
    <property type="match status" value="1"/>
</dbReference>
<dbReference type="GO" id="GO:0050661">
    <property type="term" value="F:NADP binding"/>
    <property type="evidence" value="ECO:0007669"/>
    <property type="project" value="InterPro"/>
</dbReference>
<protein>
    <submittedName>
        <fullName evidence="2">NAD(P)-dependent oxidoreductase</fullName>
    </submittedName>
</protein>
<dbReference type="GO" id="GO:0016491">
    <property type="term" value="F:oxidoreductase activity"/>
    <property type="evidence" value="ECO:0007669"/>
    <property type="project" value="InterPro"/>
</dbReference>
<sequence length="437" mass="47612">MIIVDKYLQEREKAGKPIRVGLWGAGEMAKGLVNQVMRYTPGMEIAVIANRTLSKAQEAYEYTGHTAQVCDNLADLQAVVSAGGLAVTEDGELLCELEGLDLLVECTGTVHYAANLVMKAIDNKKHVLLFNPEVDALVGPILKVYADKAGVMLSGADGDQPGVIMNLFRFVKGLGLTPLICGNIKGLQDFYRNPTTQASFAARWQLTPEMVTQFADGTKISIEQACVANATGMGVAKRGMIGLNYNGHIDDMVTMYDVEDLKSKGGVVDYVVGPKPGPGVFVFATTDDPKTKHYLEYGKLGPGPLYSFYTPYHLIYFEIPISIARMVLFQDIIMAPIAGPVVEVVTFAKTDLKAGKVLDGLGGYDTYGQCENATTARQENLLPVGLAEGATLKRDLSRDDVITFDDIELPADNLVQRLYREQTQLFFPEYQAKTVEA</sequence>
<dbReference type="PANTHER" id="PTHR37850:SF1">
    <property type="entry name" value="SAF DOMAIN PROTEIN"/>
    <property type="match status" value="1"/>
</dbReference>
<dbReference type="InterPro" id="IPR048423">
    <property type="entry name" value="DRL_cat"/>
</dbReference>
<name>A0A512AWD8_9BACT</name>
<proteinExistence type="predicted"/>
<dbReference type="Pfam" id="PF03447">
    <property type="entry name" value="NAD_binding_3"/>
    <property type="match status" value="1"/>
</dbReference>
<dbReference type="InterPro" id="IPR013974">
    <property type="entry name" value="SAF"/>
</dbReference>
<evidence type="ECO:0000259" key="1">
    <source>
        <dbReference type="SMART" id="SM00858"/>
    </source>
</evidence>
<feature type="domain" description="SAF" evidence="1">
    <location>
        <begin position="343"/>
        <end position="408"/>
    </location>
</feature>
<dbReference type="Gene3D" id="3.40.50.720">
    <property type="entry name" value="NAD(P)-binding Rossmann-like Domain"/>
    <property type="match status" value="1"/>
</dbReference>
<dbReference type="AlphaFoldDB" id="A0A512AWD8"/>
<dbReference type="OrthoDB" id="9777844at2"/>
<accession>A0A512AWD8</accession>
<dbReference type="Proteomes" id="UP000321532">
    <property type="component" value="Unassembled WGS sequence"/>
</dbReference>
<dbReference type="Pfam" id="PF21135">
    <property type="entry name" value="DRL_cat"/>
    <property type="match status" value="1"/>
</dbReference>
<reference evidence="2 3" key="1">
    <citation type="submission" date="2019-07" db="EMBL/GenBank/DDBJ databases">
        <title>Whole genome shotgun sequence of Adhaeribacter aerolatus NBRC 106133.</title>
        <authorList>
            <person name="Hosoyama A."/>
            <person name="Uohara A."/>
            <person name="Ohji S."/>
            <person name="Ichikawa N."/>
        </authorList>
    </citation>
    <scope>NUCLEOTIDE SEQUENCE [LARGE SCALE GENOMIC DNA]</scope>
    <source>
        <strain evidence="2 3">NBRC 106133</strain>
    </source>
</reference>
<keyword evidence="3" id="KW-1185">Reference proteome</keyword>
<dbReference type="SUPFAM" id="SSF51735">
    <property type="entry name" value="NAD(P)-binding Rossmann-fold domains"/>
    <property type="match status" value="1"/>
</dbReference>
<organism evidence="2 3">
    <name type="scientific">Adhaeribacter aerolatus</name>
    <dbReference type="NCBI Taxonomy" id="670289"/>
    <lineage>
        <taxon>Bacteria</taxon>
        <taxon>Pseudomonadati</taxon>
        <taxon>Bacteroidota</taxon>
        <taxon>Cytophagia</taxon>
        <taxon>Cytophagales</taxon>
        <taxon>Hymenobacteraceae</taxon>
        <taxon>Adhaeribacter</taxon>
    </lineage>
</organism>
<dbReference type="PANTHER" id="PTHR37850">
    <property type="entry name" value="STRU PROTEIN"/>
    <property type="match status" value="1"/>
</dbReference>
<dbReference type="InterPro" id="IPR005106">
    <property type="entry name" value="Asp/hSer_DH_NAD-bd"/>
</dbReference>
<dbReference type="SMART" id="SM00858">
    <property type="entry name" value="SAF"/>
    <property type="match status" value="1"/>
</dbReference>
<dbReference type="EMBL" id="BJYS01000009">
    <property type="protein sequence ID" value="GEO04025.1"/>
    <property type="molecule type" value="Genomic_DNA"/>
</dbReference>
<gene>
    <name evidence="2" type="ORF">AAE02nite_16890</name>
</gene>